<accession>A0A255DZQ2</accession>
<dbReference type="EMBL" id="NMVI01000027">
    <property type="protein sequence ID" value="OYN84726.1"/>
    <property type="molecule type" value="Genomic_DNA"/>
</dbReference>
<name>A0A255DZQ2_9ACTN</name>
<protein>
    <submittedName>
        <fullName evidence="2">Uncharacterized protein</fullName>
    </submittedName>
</protein>
<evidence type="ECO:0000313" key="3">
    <source>
        <dbReference type="Proteomes" id="UP000216533"/>
    </source>
</evidence>
<organism evidence="2 3">
    <name type="scientific">Parenemella sanctibonifatiensis</name>
    <dbReference type="NCBI Taxonomy" id="2016505"/>
    <lineage>
        <taxon>Bacteria</taxon>
        <taxon>Bacillati</taxon>
        <taxon>Actinomycetota</taxon>
        <taxon>Actinomycetes</taxon>
        <taxon>Propionibacteriales</taxon>
        <taxon>Propionibacteriaceae</taxon>
        <taxon>Parenemella</taxon>
    </lineage>
</organism>
<gene>
    <name evidence="2" type="ORF">CGZ92_12975</name>
</gene>
<feature type="region of interest" description="Disordered" evidence="1">
    <location>
        <begin position="1"/>
        <end position="36"/>
    </location>
</feature>
<dbReference type="Proteomes" id="UP000216533">
    <property type="component" value="Unassembled WGS sequence"/>
</dbReference>
<proteinExistence type="predicted"/>
<dbReference type="AlphaFoldDB" id="A0A255DZQ2"/>
<evidence type="ECO:0000313" key="2">
    <source>
        <dbReference type="EMBL" id="OYN84726.1"/>
    </source>
</evidence>
<reference evidence="2 3" key="1">
    <citation type="submission" date="2017-07" db="EMBL/GenBank/DDBJ databases">
        <title>Draft whole genome sequences of clinical Proprionibacteriaceae strains.</title>
        <authorList>
            <person name="Bernier A.-M."/>
            <person name="Bernard K."/>
            <person name="Domingo M.-C."/>
        </authorList>
    </citation>
    <scope>NUCLEOTIDE SEQUENCE [LARGE SCALE GENOMIC DNA]</scope>
    <source>
        <strain evidence="2 3">NML 160184</strain>
    </source>
</reference>
<feature type="compositionally biased region" description="Low complexity" evidence="1">
    <location>
        <begin position="18"/>
        <end position="33"/>
    </location>
</feature>
<sequence length="103" mass="10412">MSHEVSVSEIETHRSKVQSISGAVSSTASSAQGTGIGDTSLYGIIGQAILPPMMDPTLKAASGAIGALDKLLQEVVVGLGETVSAYSTTEETNAQGSTSIGSW</sequence>
<comment type="caution">
    <text evidence="2">The sequence shown here is derived from an EMBL/GenBank/DDBJ whole genome shotgun (WGS) entry which is preliminary data.</text>
</comment>
<evidence type="ECO:0000256" key="1">
    <source>
        <dbReference type="SAM" id="MobiDB-lite"/>
    </source>
</evidence>